<reference evidence="2 3" key="1">
    <citation type="journal article" date="2019" name="Int. J. Syst. Evol. Microbiol.">
        <title>The Global Catalogue of Microorganisms (GCM) 10K type strain sequencing project: providing services to taxonomists for standard genome sequencing and annotation.</title>
        <authorList>
            <consortium name="The Broad Institute Genomics Platform"/>
            <consortium name="The Broad Institute Genome Sequencing Center for Infectious Disease"/>
            <person name="Wu L."/>
            <person name="Ma J."/>
        </authorList>
    </citation>
    <scope>NUCLEOTIDE SEQUENCE [LARGE SCALE GENOMIC DNA]</scope>
    <source>
        <strain evidence="2 3">CGMCC 1.12285</strain>
    </source>
</reference>
<dbReference type="Proteomes" id="UP001597111">
    <property type="component" value="Unassembled WGS sequence"/>
</dbReference>
<comment type="caution">
    <text evidence="2">The sequence shown here is derived from an EMBL/GenBank/DDBJ whole genome shotgun (WGS) entry which is preliminary data.</text>
</comment>
<keyword evidence="1" id="KW-0472">Membrane</keyword>
<keyword evidence="1" id="KW-0812">Transmembrane</keyword>
<evidence type="ECO:0000313" key="2">
    <source>
        <dbReference type="EMBL" id="MFD1524783.1"/>
    </source>
</evidence>
<protein>
    <submittedName>
        <fullName evidence="2">Uncharacterized protein</fullName>
    </submittedName>
</protein>
<dbReference type="RefSeq" id="WP_379732198.1">
    <property type="nucleotide sequence ID" value="NZ_JBHSWZ010000229.1"/>
</dbReference>
<organism evidence="2 3">
    <name type="scientific">Halolamina salina</name>
    <dbReference type="NCBI Taxonomy" id="1220023"/>
    <lineage>
        <taxon>Archaea</taxon>
        <taxon>Methanobacteriati</taxon>
        <taxon>Methanobacteriota</taxon>
        <taxon>Stenosarchaea group</taxon>
        <taxon>Halobacteria</taxon>
        <taxon>Halobacteriales</taxon>
        <taxon>Haloferacaceae</taxon>
    </lineage>
</organism>
<name>A0ABD6B219_9EURY</name>
<evidence type="ECO:0000313" key="3">
    <source>
        <dbReference type="Proteomes" id="UP001597111"/>
    </source>
</evidence>
<feature type="transmembrane region" description="Helical" evidence="1">
    <location>
        <begin position="21"/>
        <end position="48"/>
    </location>
</feature>
<accession>A0ABD6B219</accession>
<dbReference type="Pfam" id="PF26071">
    <property type="entry name" value="DUF8028"/>
    <property type="match status" value="1"/>
</dbReference>
<gene>
    <name evidence="2" type="ORF">ACFR9S_00520</name>
</gene>
<proteinExistence type="predicted"/>
<sequence length="85" mass="8910">MSTSEPSTPAQIAGDKLPRSALSAVASLLVPVRTAAFWSAVALPLVYLPLVATGAVWDRPLMFCALLALNAVAFLVGHDHEPTRA</sequence>
<keyword evidence="3" id="KW-1185">Reference proteome</keyword>
<dbReference type="EMBL" id="JBHUDH010000003">
    <property type="protein sequence ID" value="MFD1524783.1"/>
    <property type="molecule type" value="Genomic_DNA"/>
</dbReference>
<dbReference type="AlphaFoldDB" id="A0ABD6B219"/>
<keyword evidence="1" id="KW-1133">Transmembrane helix</keyword>
<dbReference type="InterPro" id="IPR058341">
    <property type="entry name" value="DUF8028"/>
</dbReference>
<evidence type="ECO:0000256" key="1">
    <source>
        <dbReference type="SAM" id="Phobius"/>
    </source>
</evidence>